<comment type="catalytic activity">
    <reaction evidence="1">
        <text>L-dehydroascorbate(out) = L-dehydroascorbate(in)</text>
        <dbReference type="Rhea" id="RHEA:60380"/>
        <dbReference type="ChEBI" id="CHEBI:58539"/>
    </reaction>
</comment>
<sequence length="475" mass="51687">MEQPINKQNSMQVEENRKGSNRNLYLSSCAVLVGSICAGLVLGMSSPLIPAIQNDTSANALTVSEKEAAWIGSILQLGAIPGGIVGGLMIQSLGRKRTAVLSGLPYVAGFMLISFATNVWMIYAGRFVNGCSLATTTLLVATYISEISTKSLRGLLCSGGQLGITVGVFIIFAFGGIFTWRWMSFVVASFPVFMSIFCLFIPESPRYLLLKNTPKKAAKTLQMLRGEMADISGELCELKEAIELNSESSWKEIFLTPSLRIPFLLSLTLMFLQQTSGINCVTFFLGSIFQSAGFTTKMELLLPQLLMSGTQVIFTTISSCFMDRLGRKLLLSLSGSFMAVSAATFGAYFVLKENEGEFTWLAFTSVMVYIAAFSLGIGAVPWVFASETIPVRAKGKCGGSLSAFSSISAFVITSVFYDLQNAITTQGTFWLFSGCCIVIVLFTIFLLPETKGKSLEEIERSYERKNAPHPNKINL</sequence>
<dbReference type="FunFam" id="1.20.1250.20:FF:000055">
    <property type="entry name" value="Facilitated trehalose transporter Tret1-2 homolog"/>
    <property type="match status" value="1"/>
</dbReference>
<feature type="transmembrane region" description="Helical" evidence="14">
    <location>
        <begin position="69"/>
        <end position="90"/>
    </location>
</feature>
<keyword evidence="3" id="KW-1003">Cell membrane</keyword>
<evidence type="ECO:0000256" key="6">
    <source>
        <dbReference type="ARBA" id="ARBA00023136"/>
    </source>
</evidence>
<comment type="similarity">
    <text evidence="13">Belongs to the major facilitator superfamily. Sugar transporter (TC 2.A.1.1) family.</text>
</comment>
<evidence type="ECO:0000256" key="14">
    <source>
        <dbReference type="SAM" id="Phobius"/>
    </source>
</evidence>
<keyword evidence="13" id="KW-0813">Transport</keyword>
<dbReference type="InterPro" id="IPR036259">
    <property type="entry name" value="MFS_trans_sf"/>
</dbReference>
<dbReference type="InterPro" id="IPR005829">
    <property type="entry name" value="Sugar_transporter_CS"/>
</dbReference>
<dbReference type="InterPro" id="IPR003663">
    <property type="entry name" value="Sugar/inositol_transpt"/>
</dbReference>
<evidence type="ECO:0000259" key="15">
    <source>
        <dbReference type="PROSITE" id="PS50850"/>
    </source>
</evidence>
<dbReference type="Pfam" id="PF00083">
    <property type="entry name" value="Sugar_tr"/>
    <property type="match status" value="1"/>
</dbReference>
<evidence type="ECO:0000256" key="11">
    <source>
        <dbReference type="ARBA" id="ARBA00077395"/>
    </source>
</evidence>
<evidence type="ECO:0000256" key="9">
    <source>
        <dbReference type="ARBA" id="ARBA00059062"/>
    </source>
</evidence>
<feature type="transmembrane region" description="Helical" evidence="14">
    <location>
        <begin position="397"/>
        <end position="417"/>
    </location>
</feature>
<feature type="transmembrane region" description="Helical" evidence="14">
    <location>
        <begin position="127"/>
        <end position="144"/>
    </location>
</feature>
<evidence type="ECO:0000256" key="5">
    <source>
        <dbReference type="ARBA" id="ARBA00022989"/>
    </source>
</evidence>
<dbReference type="InterPro" id="IPR020846">
    <property type="entry name" value="MFS_dom"/>
</dbReference>
<dbReference type="PANTHER" id="PTHR48021">
    <property type="match status" value="1"/>
</dbReference>
<dbReference type="NCBIfam" id="TIGR00879">
    <property type="entry name" value="SP"/>
    <property type="match status" value="1"/>
</dbReference>
<dbReference type="AlphaFoldDB" id="A0A6F9DRY9"/>
<dbReference type="PROSITE" id="PS00216">
    <property type="entry name" value="SUGAR_TRANSPORT_1"/>
    <property type="match status" value="1"/>
</dbReference>
<evidence type="ECO:0000256" key="1">
    <source>
        <dbReference type="ARBA" id="ARBA00001787"/>
    </source>
</evidence>
<keyword evidence="7" id="KW-0325">Glycoprotein</keyword>
<keyword evidence="5 14" id="KW-1133">Transmembrane helix</keyword>
<evidence type="ECO:0000256" key="13">
    <source>
        <dbReference type="RuleBase" id="RU003346"/>
    </source>
</evidence>
<comment type="subcellular location">
    <subcellularLocation>
        <location evidence="2">Cell membrane</location>
        <topology evidence="2">Multi-pass membrane protein</topology>
    </subcellularLocation>
</comment>
<dbReference type="SUPFAM" id="SSF103473">
    <property type="entry name" value="MFS general substrate transporter"/>
    <property type="match status" value="1"/>
</dbReference>
<feature type="transmembrane region" description="Helical" evidence="14">
    <location>
        <begin position="24"/>
        <end position="49"/>
    </location>
</feature>
<gene>
    <name evidence="16" type="primary">Slc2a8-003</name>
</gene>
<dbReference type="PANTHER" id="PTHR48021:SF1">
    <property type="entry name" value="GH07001P-RELATED"/>
    <property type="match status" value="1"/>
</dbReference>
<feature type="transmembrane region" description="Helical" evidence="14">
    <location>
        <begin position="156"/>
        <end position="176"/>
    </location>
</feature>
<evidence type="ECO:0000256" key="2">
    <source>
        <dbReference type="ARBA" id="ARBA00004651"/>
    </source>
</evidence>
<dbReference type="PRINTS" id="PR00171">
    <property type="entry name" value="SUGRTRNSPORT"/>
</dbReference>
<dbReference type="GO" id="GO:0005886">
    <property type="term" value="C:plasma membrane"/>
    <property type="evidence" value="ECO:0007669"/>
    <property type="project" value="UniProtKB-SubCell"/>
</dbReference>
<keyword evidence="4 14" id="KW-0812">Transmembrane</keyword>
<evidence type="ECO:0000256" key="8">
    <source>
        <dbReference type="ARBA" id="ARBA00052140"/>
    </source>
</evidence>
<feature type="transmembrane region" description="Helical" evidence="14">
    <location>
        <begin position="263"/>
        <end position="289"/>
    </location>
</feature>
<dbReference type="PROSITE" id="PS50850">
    <property type="entry name" value="MFS"/>
    <property type="match status" value="1"/>
</dbReference>
<keyword evidence="6 14" id="KW-0472">Membrane</keyword>
<evidence type="ECO:0000313" key="16">
    <source>
        <dbReference type="EMBL" id="CAB3266214.1"/>
    </source>
</evidence>
<feature type="transmembrane region" description="Helical" evidence="14">
    <location>
        <begin position="329"/>
        <end position="351"/>
    </location>
</feature>
<comment type="catalytic activity">
    <reaction evidence="8">
        <text>alpha,alpha-trehalose(in) = alpha,alpha-trehalose(out)</text>
        <dbReference type="Rhea" id="RHEA:17629"/>
        <dbReference type="ChEBI" id="CHEBI:16551"/>
    </reaction>
</comment>
<evidence type="ECO:0000256" key="10">
    <source>
        <dbReference type="ARBA" id="ARBA00067382"/>
    </source>
</evidence>
<feature type="transmembrane region" description="Helical" evidence="14">
    <location>
        <begin position="182"/>
        <end position="201"/>
    </location>
</feature>
<accession>A0A6F9DRY9</accession>
<proteinExistence type="evidence at transcript level"/>
<dbReference type="GO" id="GO:0033300">
    <property type="term" value="F:dehydroascorbic acid transmembrane transporter activity"/>
    <property type="evidence" value="ECO:0007669"/>
    <property type="project" value="UniProtKB-ARBA"/>
</dbReference>
<evidence type="ECO:0000256" key="7">
    <source>
        <dbReference type="ARBA" id="ARBA00023180"/>
    </source>
</evidence>
<keyword evidence="16" id="KW-0762">Sugar transport</keyword>
<dbReference type="InterPro" id="IPR005828">
    <property type="entry name" value="MFS_sugar_transport-like"/>
</dbReference>
<evidence type="ECO:0000256" key="3">
    <source>
        <dbReference type="ARBA" id="ARBA00022475"/>
    </source>
</evidence>
<feature type="transmembrane region" description="Helical" evidence="14">
    <location>
        <begin position="363"/>
        <end position="385"/>
    </location>
</feature>
<feature type="domain" description="Major facilitator superfamily (MFS) profile" evidence="15">
    <location>
        <begin position="23"/>
        <end position="451"/>
    </location>
</feature>
<reference evidence="16" key="1">
    <citation type="submission" date="2020-04" db="EMBL/GenBank/DDBJ databases">
        <authorList>
            <person name="Neveu A P."/>
        </authorList>
    </citation>
    <scope>NUCLEOTIDE SEQUENCE</scope>
    <source>
        <tissue evidence="16">Whole embryo</tissue>
    </source>
</reference>
<organism evidence="16">
    <name type="scientific">Phallusia mammillata</name>
    <dbReference type="NCBI Taxonomy" id="59560"/>
    <lineage>
        <taxon>Eukaryota</taxon>
        <taxon>Metazoa</taxon>
        <taxon>Chordata</taxon>
        <taxon>Tunicata</taxon>
        <taxon>Ascidiacea</taxon>
        <taxon>Phlebobranchia</taxon>
        <taxon>Ascidiidae</taxon>
        <taxon>Phallusia</taxon>
    </lineage>
</organism>
<feature type="transmembrane region" description="Helical" evidence="14">
    <location>
        <begin position="429"/>
        <end position="447"/>
    </location>
</feature>
<dbReference type="Gene3D" id="1.20.1250.20">
    <property type="entry name" value="MFS general substrate transporter like domains"/>
    <property type="match status" value="1"/>
</dbReference>
<dbReference type="InterPro" id="IPR050549">
    <property type="entry name" value="MFS_Trehalose_Transporter"/>
</dbReference>
<dbReference type="EMBL" id="LR790352">
    <property type="protein sequence ID" value="CAB3266214.1"/>
    <property type="molecule type" value="mRNA"/>
</dbReference>
<comment type="function">
    <text evidence="9">Insulin-regulated facilitative hexose transporter that mediates the transport of glucose and fructose. Facilitates hepatic influx of dietary trehalose, which in turn inhibits glucose and fructose influx triggering a starvation signal and hepatic autophagy through activation of AMPK and ULK1. Also able to mediate the transport of dehydroascorbate.</text>
</comment>
<feature type="transmembrane region" description="Helical" evidence="14">
    <location>
        <begin position="301"/>
        <end position="322"/>
    </location>
</feature>
<name>A0A6F9DRY9_9ASCI</name>
<feature type="transmembrane region" description="Helical" evidence="14">
    <location>
        <begin position="99"/>
        <end position="121"/>
    </location>
</feature>
<evidence type="ECO:0000256" key="4">
    <source>
        <dbReference type="ARBA" id="ARBA00022692"/>
    </source>
</evidence>
<protein>
    <recommendedName>
        <fullName evidence="10">Solute carrier family 2, facilitated glucose transporter member 8</fullName>
    </recommendedName>
    <alternativeName>
        <fullName evidence="11">Glucose transporter type 8</fullName>
    </alternativeName>
    <alternativeName>
        <fullName evidence="12">Glucose transporter type X1</fullName>
    </alternativeName>
</protein>
<evidence type="ECO:0000256" key="12">
    <source>
        <dbReference type="ARBA" id="ARBA00080242"/>
    </source>
</evidence>